<dbReference type="EMBL" id="CAJOBD010025579">
    <property type="protein sequence ID" value="CAF4264329.1"/>
    <property type="molecule type" value="Genomic_DNA"/>
</dbReference>
<dbReference type="AlphaFoldDB" id="A0A820FGL6"/>
<evidence type="ECO:0000313" key="4">
    <source>
        <dbReference type="EMBL" id="CAF4264329.1"/>
    </source>
</evidence>
<organism evidence="4 5">
    <name type="scientific">Rotaria sordida</name>
    <dbReference type="NCBI Taxonomy" id="392033"/>
    <lineage>
        <taxon>Eukaryota</taxon>
        <taxon>Metazoa</taxon>
        <taxon>Spiralia</taxon>
        <taxon>Gnathifera</taxon>
        <taxon>Rotifera</taxon>
        <taxon>Eurotatoria</taxon>
        <taxon>Bdelloidea</taxon>
        <taxon>Philodinida</taxon>
        <taxon>Philodinidae</taxon>
        <taxon>Rotaria</taxon>
    </lineage>
</organism>
<keyword evidence="3" id="KW-0675">Receptor</keyword>
<evidence type="ECO:0000256" key="3">
    <source>
        <dbReference type="ARBA" id="ARBA00023170"/>
    </source>
</evidence>
<feature type="non-terminal residue" evidence="4">
    <location>
        <position position="1"/>
    </location>
</feature>
<comment type="caution">
    <text evidence="4">The sequence shown here is derived from an EMBL/GenBank/DDBJ whole genome shotgun (WGS) entry which is preliminary data.</text>
</comment>
<protein>
    <submittedName>
        <fullName evidence="4">Uncharacterized protein</fullName>
    </submittedName>
</protein>
<keyword evidence="1" id="KW-0805">Transcription regulation</keyword>
<dbReference type="SUPFAM" id="SSF48508">
    <property type="entry name" value="Nuclear receptor ligand-binding domain"/>
    <property type="match status" value="1"/>
</dbReference>
<reference evidence="4" key="1">
    <citation type="submission" date="2021-02" db="EMBL/GenBank/DDBJ databases">
        <authorList>
            <person name="Nowell W R."/>
        </authorList>
    </citation>
    <scope>NUCLEOTIDE SEQUENCE</scope>
</reference>
<sequence>TIQHTSVHTYMNEVSSEFHVTIEYLKLIPEFNNVIMDDKVRLIKNHIGTMLHVNEPLIIPVPPINLVVSWTNILGIDMSERLLKRNKIIEQYIFDPVILKVILIILILSSGNCRNIDYIDMNQICDDSLSIFRAQNIYVELLWKYILSRSPGEKHAVKFLNKLMLFLLYAQNLHLHLDYYVHSLKDEIKRMEPIMQSMWPRIDNKEDMNITEDVTP</sequence>
<evidence type="ECO:0000313" key="5">
    <source>
        <dbReference type="Proteomes" id="UP000663836"/>
    </source>
</evidence>
<gene>
    <name evidence="4" type="ORF">JBS370_LOCUS39193</name>
</gene>
<evidence type="ECO:0000256" key="2">
    <source>
        <dbReference type="ARBA" id="ARBA00023163"/>
    </source>
</evidence>
<name>A0A820FGL6_9BILA</name>
<proteinExistence type="predicted"/>
<dbReference type="Proteomes" id="UP000663836">
    <property type="component" value="Unassembled WGS sequence"/>
</dbReference>
<evidence type="ECO:0000256" key="1">
    <source>
        <dbReference type="ARBA" id="ARBA00023015"/>
    </source>
</evidence>
<accession>A0A820FGL6</accession>
<keyword evidence="2" id="KW-0804">Transcription</keyword>
<dbReference type="InterPro" id="IPR035500">
    <property type="entry name" value="NHR-like_dom_sf"/>
</dbReference>